<feature type="transmembrane region" description="Helical" evidence="8">
    <location>
        <begin position="382"/>
        <end position="413"/>
    </location>
</feature>
<dbReference type="RefSeq" id="WP_143114391.1">
    <property type="nucleotide sequence ID" value="NZ_FNPC01000003.1"/>
</dbReference>
<dbReference type="GO" id="GO:0016020">
    <property type="term" value="C:membrane"/>
    <property type="evidence" value="ECO:0007669"/>
    <property type="project" value="UniProtKB-SubCell"/>
</dbReference>
<keyword evidence="3 10" id="KW-0808">Transferase</keyword>
<reference evidence="11" key="1">
    <citation type="submission" date="2016-10" db="EMBL/GenBank/DDBJ databases">
        <authorList>
            <person name="Varghese N."/>
            <person name="Submissions S."/>
        </authorList>
    </citation>
    <scope>NUCLEOTIDE SEQUENCE [LARGE SCALE GENOMIC DNA]</scope>
    <source>
        <strain evidence="11">DC30,IBRC 10041,KCTC 4046</strain>
    </source>
</reference>
<proteinExistence type="predicted"/>
<evidence type="ECO:0000256" key="4">
    <source>
        <dbReference type="ARBA" id="ARBA00022692"/>
    </source>
</evidence>
<evidence type="ECO:0000256" key="8">
    <source>
        <dbReference type="SAM" id="Phobius"/>
    </source>
</evidence>
<feature type="compositionally biased region" description="Gly residues" evidence="7">
    <location>
        <begin position="56"/>
        <end position="83"/>
    </location>
</feature>
<sequence>MLEPLFPVLLSLFVTTQVVYGLINLSVASLLYTQPVNVIAEEQAIAVDGGGVNDGGGMGDGGGVNDGGGMGDGSGMSDGGAGGTETPDAERIRPIHVLLAVRNERRAVIEETIADVFAQEYPTESIHVYVIHEADDELVGGYVDDLAATAADRGWDVVPHAVDREGLSYYLQANARLIAGDFVPRTKAAALTYAFASLSFEPDDVVTVSDADTKLPPDTFRLAVGGLEEYDIVQAKQTVRNVADGWLPTLEAMGIAAWSDAIYARTSTGPYQLLGKGYFVGVDDLYALGAWDPDAITEDMTLGVAAYLQGYRLGIVDRYVRDLCPTDFRAWVRQKRRWVGGPYAHLFREEFTLRERIRFWTFTVANQALSVANFVGVPVGIVVAWVAIAGGGITLPTAVTVLVAFNLLCWAEFTRRTYAATRRAVPLATRRAKVGFYLLSNPITQAIYAALWAVPIASAVWGTLRGVAPTFEVTPK</sequence>
<dbReference type="AlphaFoldDB" id="A0A1H3H8Z5"/>
<dbReference type="EMBL" id="FNPC01000003">
    <property type="protein sequence ID" value="SDY11830.1"/>
    <property type="molecule type" value="Genomic_DNA"/>
</dbReference>
<feature type="transmembrane region" description="Helical" evidence="8">
    <location>
        <begin position="434"/>
        <end position="454"/>
    </location>
</feature>
<evidence type="ECO:0000256" key="1">
    <source>
        <dbReference type="ARBA" id="ARBA00004141"/>
    </source>
</evidence>
<organism evidence="10 11">
    <name type="scientific">Halopenitus persicus</name>
    <dbReference type="NCBI Taxonomy" id="1048396"/>
    <lineage>
        <taxon>Archaea</taxon>
        <taxon>Methanobacteriati</taxon>
        <taxon>Methanobacteriota</taxon>
        <taxon>Stenosarchaea group</taxon>
        <taxon>Halobacteria</taxon>
        <taxon>Halobacteriales</taxon>
        <taxon>Haloferacaceae</taxon>
        <taxon>Halopenitus</taxon>
    </lineage>
</organism>
<comment type="subcellular location">
    <subcellularLocation>
        <location evidence="1">Membrane</location>
        <topology evidence="1">Multi-pass membrane protein</topology>
    </subcellularLocation>
</comment>
<keyword evidence="6 8" id="KW-0472">Membrane</keyword>
<dbReference type="OrthoDB" id="185272at2157"/>
<accession>A0A1H3H8Z5</accession>
<gene>
    <name evidence="10" type="ORF">SAMN05216564_103168</name>
</gene>
<dbReference type="InterPro" id="IPR029044">
    <property type="entry name" value="Nucleotide-diphossugar_trans"/>
</dbReference>
<dbReference type="PANTHER" id="PTHR43867:SF2">
    <property type="entry name" value="CELLULOSE SYNTHASE CATALYTIC SUBUNIT A [UDP-FORMING]"/>
    <property type="match status" value="1"/>
</dbReference>
<feature type="domain" description="Glycosyltransferase 2-like" evidence="9">
    <location>
        <begin position="206"/>
        <end position="388"/>
    </location>
</feature>
<evidence type="ECO:0000256" key="3">
    <source>
        <dbReference type="ARBA" id="ARBA00022679"/>
    </source>
</evidence>
<dbReference type="Pfam" id="PF13632">
    <property type="entry name" value="Glyco_trans_2_3"/>
    <property type="match status" value="1"/>
</dbReference>
<dbReference type="PANTHER" id="PTHR43867">
    <property type="entry name" value="CELLULOSE SYNTHASE CATALYTIC SUBUNIT A [UDP-FORMING]"/>
    <property type="match status" value="1"/>
</dbReference>
<keyword evidence="2" id="KW-0328">Glycosyltransferase</keyword>
<keyword evidence="4 8" id="KW-0812">Transmembrane</keyword>
<evidence type="ECO:0000313" key="10">
    <source>
        <dbReference type="EMBL" id="SDY11830.1"/>
    </source>
</evidence>
<dbReference type="GO" id="GO:0016757">
    <property type="term" value="F:glycosyltransferase activity"/>
    <property type="evidence" value="ECO:0007669"/>
    <property type="project" value="UniProtKB-KW"/>
</dbReference>
<evidence type="ECO:0000256" key="2">
    <source>
        <dbReference type="ARBA" id="ARBA00022676"/>
    </source>
</evidence>
<dbReference type="InterPro" id="IPR001173">
    <property type="entry name" value="Glyco_trans_2-like"/>
</dbReference>
<feature type="region of interest" description="Disordered" evidence="7">
    <location>
        <begin position="56"/>
        <end position="88"/>
    </location>
</feature>
<keyword evidence="5 8" id="KW-1133">Transmembrane helix</keyword>
<evidence type="ECO:0000256" key="7">
    <source>
        <dbReference type="SAM" id="MobiDB-lite"/>
    </source>
</evidence>
<protein>
    <submittedName>
        <fullName evidence="10">Glycosyltransferase, catalytic subunit of cellulose synthase and poly-beta-1,6-N-acetylglucosamine synthase</fullName>
    </submittedName>
</protein>
<name>A0A1H3H8Z5_9EURY</name>
<dbReference type="Gene3D" id="3.90.550.10">
    <property type="entry name" value="Spore Coat Polysaccharide Biosynthesis Protein SpsA, Chain A"/>
    <property type="match status" value="1"/>
</dbReference>
<keyword evidence="11" id="KW-1185">Reference proteome</keyword>
<evidence type="ECO:0000256" key="5">
    <source>
        <dbReference type="ARBA" id="ARBA00022989"/>
    </source>
</evidence>
<dbReference type="Proteomes" id="UP000199079">
    <property type="component" value="Unassembled WGS sequence"/>
</dbReference>
<evidence type="ECO:0000313" key="11">
    <source>
        <dbReference type="Proteomes" id="UP000199079"/>
    </source>
</evidence>
<dbReference type="InterPro" id="IPR050321">
    <property type="entry name" value="Glycosyltr_2/OpgH_subfam"/>
</dbReference>
<dbReference type="SUPFAM" id="SSF53448">
    <property type="entry name" value="Nucleotide-diphospho-sugar transferases"/>
    <property type="match status" value="1"/>
</dbReference>
<evidence type="ECO:0000256" key="6">
    <source>
        <dbReference type="ARBA" id="ARBA00023136"/>
    </source>
</evidence>
<evidence type="ECO:0000259" key="9">
    <source>
        <dbReference type="Pfam" id="PF13632"/>
    </source>
</evidence>